<name>A0ABN5MB71_9RHOB</name>
<proteinExistence type="predicted"/>
<evidence type="ECO:0000313" key="2">
    <source>
        <dbReference type="Proteomes" id="UP000249922"/>
    </source>
</evidence>
<dbReference type="Gene3D" id="3.30.70.1440">
    <property type="entry name" value="Multidrug efflux transporter AcrB pore domain"/>
    <property type="match status" value="1"/>
</dbReference>
<organism evidence="1 2">
    <name type="scientific">Paracoccus mutanolyticus</name>
    <dbReference type="NCBI Taxonomy" id="1499308"/>
    <lineage>
        <taxon>Bacteria</taxon>
        <taxon>Pseudomonadati</taxon>
        <taxon>Pseudomonadota</taxon>
        <taxon>Alphaproteobacteria</taxon>
        <taxon>Rhodobacterales</taxon>
        <taxon>Paracoccaceae</taxon>
        <taxon>Paracoccus</taxon>
    </lineage>
</organism>
<gene>
    <name evidence="1" type="ORF">DPM13_15345</name>
</gene>
<dbReference type="Proteomes" id="UP000249922">
    <property type="component" value="Chromosome"/>
</dbReference>
<dbReference type="InterPro" id="IPR001036">
    <property type="entry name" value="Acrflvin-R"/>
</dbReference>
<protein>
    <submittedName>
        <fullName evidence="1">Uncharacterized protein</fullName>
    </submittedName>
</protein>
<dbReference type="EMBL" id="CP030239">
    <property type="protein sequence ID" value="AWX93907.1"/>
    <property type="molecule type" value="Genomic_DNA"/>
</dbReference>
<reference evidence="1 2" key="1">
    <citation type="submission" date="2018-06" db="EMBL/GenBank/DDBJ databases">
        <title>Complete genome sequence of Paracoccus mutanolyticus strain RSP-02 isolated from cellulosic waste.</title>
        <authorList>
            <person name="Amrutha R.N."/>
            <person name="Shrivastav A."/>
            <person name="Buddana S.K."/>
            <person name="Deshpande U."/>
            <person name="Prakasham R.S."/>
        </authorList>
    </citation>
    <scope>NUCLEOTIDE SEQUENCE [LARGE SCALE GENOMIC DNA]</scope>
    <source>
        <strain evidence="1 2">RSP-02</strain>
    </source>
</reference>
<accession>A0ABN5MB71</accession>
<dbReference type="SUPFAM" id="SSF82693">
    <property type="entry name" value="Multidrug efflux transporter AcrB pore domain, PN1, PN2, PC1 and PC2 subdomains"/>
    <property type="match status" value="1"/>
</dbReference>
<keyword evidence="2" id="KW-1185">Reference proteome</keyword>
<evidence type="ECO:0000313" key="1">
    <source>
        <dbReference type="EMBL" id="AWX93907.1"/>
    </source>
</evidence>
<sequence length="126" mass="13356">MAPGDMVPFTAFTAQSWDQQAQSLARYGGTRAMQISGEAAQGVSSGTAMDVMEELAALAALTAWSWDGRDRLRVFRADADPVARPADLSHLRRQFGNPAQHHRARAAGLTVPGAAPASRGPVTGWP</sequence>
<dbReference type="Pfam" id="PF00873">
    <property type="entry name" value="ACR_tran"/>
    <property type="match status" value="1"/>
</dbReference>